<organism evidence="2 3">
    <name type="scientific">Clostridium autoethanogenum</name>
    <dbReference type="NCBI Taxonomy" id="84023"/>
    <lineage>
        <taxon>Bacteria</taxon>
        <taxon>Bacillati</taxon>
        <taxon>Bacillota</taxon>
        <taxon>Clostridia</taxon>
        <taxon>Eubacteriales</taxon>
        <taxon>Clostridiaceae</taxon>
        <taxon>Clostridium</taxon>
    </lineage>
</organism>
<dbReference type="AlphaFoldDB" id="A0A3M0S3H2"/>
<accession>A0A3M0S3H2</accession>
<evidence type="ECO:0000256" key="1">
    <source>
        <dbReference type="SAM" id="Phobius"/>
    </source>
</evidence>
<keyword evidence="1" id="KW-0472">Membrane</keyword>
<name>A0A3M0S3H2_9CLOT</name>
<keyword evidence="1" id="KW-1133">Transmembrane helix</keyword>
<keyword evidence="1" id="KW-0812">Transmembrane</keyword>
<gene>
    <name evidence="2" type="ORF">D9O40_18525</name>
</gene>
<feature type="transmembrane region" description="Helical" evidence="1">
    <location>
        <begin position="6"/>
        <end position="27"/>
    </location>
</feature>
<evidence type="ECO:0000313" key="3">
    <source>
        <dbReference type="Proteomes" id="UP000277999"/>
    </source>
</evidence>
<dbReference type="RefSeq" id="WP_013240299.1">
    <property type="nucleotide sequence ID" value="NZ_RFAQ01000109.1"/>
</dbReference>
<sequence>MILTLEVLGILTMCTIMFVSIWGFIIMKQMLSQLKYRNYLVEKLTQYMHFLTKKNDVSQTKTDNNKKE</sequence>
<protein>
    <submittedName>
        <fullName evidence="2">Uncharacterized protein</fullName>
    </submittedName>
</protein>
<reference evidence="2 3" key="1">
    <citation type="submission" date="2018-10" db="EMBL/GenBank/DDBJ databases">
        <title>Genome-centric metagenomics revealed C2 chemical producing, CO utilizing Clostridium with novel acetogenic gene cluster.</title>
        <authorList>
            <person name="Kang H."/>
            <person name="Park B."/>
            <person name="Choi I.G."/>
            <person name="Chang I.S."/>
        </authorList>
    </citation>
    <scope>NUCLEOTIDE SEQUENCE [LARGE SCALE GENOMIC DNA]</scope>
    <source>
        <strain evidence="2 3">H21-9</strain>
    </source>
</reference>
<evidence type="ECO:0000313" key="2">
    <source>
        <dbReference type="EMBL" id="RMC93056.1"/>
    </source>
</evidence>
<dbReference type="EMBL" id="RFAQ01000109">
    <property type="protein sequence ID" value="RMC93056.1"/>
    <property type="molecule type" value="Genomic_DNA"/>
</dbReference>
<proteinExistence type="predicted"/>
<comment type="caution">
    <text evidence="2">The sequence shown here is derived from an EMBL/GenBank/DDBJ whole genome shotgun (WGS) entry which is preliminary data.</text>
</comment>
<dbReference type="Proteomes" id="UP000277999">
    <property type="component" value="Unassembled WGS sequence"/>
</dbReference>